<keyword evidence="3" id="KW-1185">Reference proteome</keyword>
<evidence type="ECO:0000256" key="1">
    <source>
        <dbReference type="SAM" id="MobiDB-lite"/>
    </source>
</evidence>
<gene>
    <name evidence="2" type="ORF">E4U60_006891</name>
</gene>
<evidence type="ECO:0000313" key="2">
    <source>
        <dbReference type="EMBL" id="KAG5943211.1"/>
    </source>
</evidence>
<name>A0A9P7MFV3_9HYPO</name>
<feature type="region of interest" description="Disordered" evidence="1">
    <location>
        <begin position="1"/>
        <end position="98"/>
    </location>
</feature>
<sequence>MHDAKSFKLPTSQRVAAASPKNRKRPLSRTPELQNSRTPELQNSRTPELQGPEIHNQFAPQTIPDPTSSPKGLKLRIASKDQKRPKFQPQVPAPAYIT</sequence>
<comment type="caution">
    <text evidence="2">The sequence shown here is derived from an EMBL/GenBank/DDBJ whole genome shotgun (WGS) entry which is preliminary data.</text>
</comment>
<accession>A0A9P7MFV3</accession>
<organism evidence="2 3">
    <name type="scientific">Claviceps pazoutovae</name>
    <dbReference type="NCBI Taxonomy" id="1649127"/>
    <lineage>
        <taxon>Eukaryota</taxon>
        <taxon>Fungi</taxon>
        <taxon>Dikarya</taxon>
        <taxon>Ascomycota</taxon>
        <taxon>Pezizomycotina</taxon>
        <taxon>Sordariomycetes</taxon>
        <taxon>Hypocreomycetidae</taxon>
        <taxon>Hypocreales</taxon>
        <taxon>Clavicipitaceae</taxon>
        <taxon>Claviceps</taxon>
    </lineage>
</organism>
<feature type="compositionally biased region" description="Polar residues" evidence="1">
    <location>
        <begin position="58"/>
        <end position="70"/>
    </location>
</feature>
<feature type="compositionally biased region" description="Polar residues" evidence="1">
    <location>
        <begin position="31"/>
        <end position="47"/>
    </location>
</feature>
<reference evidence="2 3" key="1">
    <citation type="journal article" date="2020" name="bioRxiv">
        <title>Whole genome comparisons of ergot fungi reveals the divergence and evolution of species within the genus Claviceps are the result of varying mechanisms driving genome evolution and host range expansion.</title>
        <authorList>
            <person name="Wyka S.A."/>
            <person name="Mondo S.J."/>
            <person name="Liu M."/>
            <person name="Dettman J."/>
            <person name="Nalam V."/>
            <person name="Broders K.D."/>
        </authorList>
    </citation>
    <scope>NUCLEOTIDE SEQUENCE [LARGE SCALE GENOMIC DNA]</scope>
    <source>
        <strain evidence="2 3">CCC 1485</strain>
    </source>
</reference>
<proteinExistence type="predicted"/>
<dbReference type="Proteomes" id="UP000706124">
    <property type="component" value="Unassembled WGS sequence"/>
</dbReference>
<evidence type="ECO:0000313" key="3">
    <source>
        <dbReference type="Proteomes" id="UP000706124"/>
    </source>
</evidence>
<dbReference type="EMBL" id="SRPO01000070">
    <property type="protein sequence ID" value="KAG5943211.1"/>
    <property type="molecule type" value="Genomic_DNA"/>
</dbReference>
<protein>
    <submittedName>
        <fullName evidence="2">Uncharacterized protein</fullName>
    </submittedName>
</protein>
<dbReference type="AlphaFoldDB" id="A0A9P7MFV3"/>